<proteinExistence type="predicted"/>
<dbReference type="Proteomes" id="UP000001844">
    <property type="component" value="Chromosome"/>
</dbReference>
<sequence length="201" mass="23104">MLDDKDVAKRLRQAMDETGVSNAKLATNLDMSLQAIGGWLKTGKIARDRLPGIRAALGISIDWLLTGQGSMRLSDTESLLTPQQREVLNLFESLTDRQQKDFLESMREAKRKNEELYFELKSKYEQDQRLTKKKSSKPNASQERRSGKERRRNVQEVDFERRSGLDRRKDKGVILGPGESIEDFFRDEIKKRDDGDDGPTK</sequence>
<dbReference type="GO" id="GO:0003677">
    <property type="term" value="F:DNA binding"/>
    <property type="evidence" value="ECO:0007669"/>
    <property type="project" value="InterPro"/>
</dbReference>
<dbReference type="InterPro" id="IPR010744">
    <property type="entry name" value="Phage_CI_N"/>
</dbReference>
<gene>
    <name evidence="3" type="ordered locus">Nhal_0971</name>
</gene>
<name>D5BYG1_NITHN</name>
<dbReference type="EMBL" id="CP001798">
    <property type="protein sequence ID" value="ADE14144.1"/>
    <property type="molecule type" value="Genomic_DNA"/>
</dbReference>
<organism evidence="3 4">
    <name type="scientific">Nitrosococcus halophilus (strain Nc4)</name>
    <dbReference type="NCBI Taxonomy" id="472759"/>
    <lineage>
        <taxon>Bacteria</taxon>
        <taxon>Pseudomonadati</taxon>
        <taxon>Pseudomonadota</taxon>
        <taxon>Gammaproteobacteria</taxon>
        <taxon>Chromatiales</taxon>
        <taxon>Chromatiaceae</taxon>
        <taxon>Nitrosococcus</taxon>
    </lineage>
</organism>
<dbReference type="AlphaFoldDB" id="D5BYG1"/>
<dbReference type="SUPFAM" id="SSF47413">
    <property type="entry name" value="lambda repressor-like DNA-binding domains"/>
    <property type="match status" value="1"/>
</dbReference>
<evidence type="ECO:0000256" key="1">
    <source>
        <dbReference type="SAM" id="MobiDB-lite"/>
    </source>
</evidence>
<dbReference type="eggNOG" id="COG1476">
    <property type="taxonomic scope" value="Bacteria"/>
</dbReference>
<dbReference type="CDD" id="cd00093">
    <property type="entry name" value="HTH_XRE"/>
    <property type="match status" value="1"/>
</dbReference>
<dbReference type="InterPro" id="IPR001387">
    <property type="entry name" value="Cro/C1-type_HTH"/>
</dbReference>
<dbReference type="Gene3D" id="1.10.260.40">
    <property type="entry name" value="lambda repressor-like DNA-binding domains"/>
    <property type="match status" value="1"/>
</dbReference>
<accession>D5BYG1</accession>
<evidence type="ECO:0000313" key="4">
    <source>
        <dbReference type="Proteomes" id="UP000001844"/>
    </source>
</evidence>
<dbReference type="Pfam" id="PF07022">
    <property type="entry name" value="Phage_CI_repr"/>
    <property type="match status" value="1"/>
</dbReference>
<feature type="region of interest" description="Disordered" evidence="1">
    <location>
        <begin position="127"/>
        <end position="179"/>
    </location>
</feature>
<dbReference type="KEGG" id="nhl:Nhal_0971"/>
<protein>
    <submittedName>
        <fullName evidence="3">CI repressor</fullName>
    </submittedName>
</protein>
<dbReference type="InterPro" id="IPR010982">
    <property type="entry name" value="Lambda_DNA-bd_dom_sf"/>
</dbReference>
<dbReference type="HOGENOM" id="CLU_1359217_0_0_6"/>
<keyword evidence="4" id="KW-1185">Reference proteome</keyword>
<evidence type="ECO:0000259" key="2">
    <source>
        <dbReference type="Pfam" id="PF07022"/>
    </source>
</evidence>
<evidence type="ECO:0000313" key="3">
    <source>
        <dbReference type="EMBL" id="ADE14144.1"/>
    </source>
</evidence>
<feature type="domain" description="Bacteriophage CI repressor N-terminal" evidence="2">
    <location>
        <begin position="10"/>
        <end position="72"/>
    </location>
</feature>
<feature type="compositionally biased region" description="Basic and acidic residues" evidence="1">
    <location>
        <begin position="142"/>
        <end position="172"/>
    </location>
</feature>
<reference evidence="4" key="1">
    <citation type="submission" date="2010-04" db="EMBL/GenBank/DDBJ databases">
        <title>Complete genome sequence of Nitrosococcus halophilus Nc4, a salt-adapted, aerobic obligate ammonia-oxidizing sulfur purple bacterium.</title>
        <authorList>
            <consortium name="US DOE Joint Genome Institute"/>
            <person name="Campbell M.A."/>
            <person name="Malfatti S.A."/>
            <person name="Chain P.S.G."/>
            <person name="Heidelberg J.F."/>
            <person name="Ward B.B."/>
            <person name="Klotz M.G."/>
        </authorList>
    </citation>
    <scope>NUCLEOTIDE SEQUENCE [LARGE SCALE GENOMIC DNA]</scope>
    <source>
        <strain evidence="4">Nc4</strain>
    </source>
</reference>
<dbReference type="GO" id="GO:0045892">
    <property type="term" value="P:negative regulation of DNA-templated transcription"/>
    <property type="evidence" value="ECO:0007669"/>
    <property type="project" value="InterPro"/>
</dbReference>
<dbReference type="STRING" id="472759.Nhal_0971"/>